<dbReference type="RefSeq" id="WP_167699727.1">
    <property type="nucleotide sequence ID" value="NZ_CP118174.1"/>
</dbReference>
<dbReference type="PANTHER" id="PTHR30272">
    <property type="entry name" value="3-HYDROXYACYL-[ACYL-CARRIER-PROTEIN] DEHYDRATASE"/>
    <property type="match status" value="1"/>
</dbReference>
<dbReference type="Proteomes" id="UP000711995">
    <property type="component" value="Unassembled WGS sequence"/>
</dbReference>
<protein>
    <submittedName>
        <fullName evidence="2">3-hydroxyacyl-ACP dehydratase FabZ</fullName>
        <ecNumber evidence="2">4.2.1.59</ecNumber>
    </submittedName>
</protein>
<dbReference type="CDD" id="cd01288">
    <property type="entry name" value="FabZ"/>
    <property type="match status" value="1"/>
</dbReference>
<sequence length="142" mass="15463">MNNIEELIPHRKPFLMVDALTKADKEGCIGERTFLLEEFYFAGHFPEYPVVPGVLLVEALAQCGGAGARAAELVGDDQLFFLAQIESAKFRKQVRPGDTVRYEVSHLRAGGPLLKQSGKVFLGDDVAVEATWTCIAGPKLGS</sequence>
<dbReference type="PANTHER" id="PTHR30272:SF1">
    <property type="entry name" value="3-HYDROXYACYL-[ACYL-CARRIER-PROTEIN] DEHYDRATASE"/>
    <property type="match status" value="1"/>
</dbReference>
<accession>A0A968G8U4</accession>
<comment type="caution">
    <text evidence="2">The sequence shown here is derived from an EMBL/GenBank/DDBJ whole genome shotgun (WGS) entry which is preliminary data.</text>
</comment>
<name>A0A968G8U4_9SPIO</name>
<keyword evidence="3" id="KW-1185">Reference proteome</keyword>
<organism evidence="2 3">
    <name type="scientific">Entomospira entomophila</name>
    <dbReference type="NCBI Taxonomy" id="2719988"/>
    <lineage>
        <taxon>Bacteria</taxon>
        <taxon>Pseudomonadati</taxon>
        <taxon>Spirochaetota</taxon>
        <taxon>Spirochaetia</taxon>
        <taxon>Spirochaetales</taxon>
        <taxon>Spirochaetaceae</taxon>
        <taxon>Entomospira</taxon>
    </lineage>
</organism>
<dbReference type="AlphaFoldDB" id="A0A968G8U4"/>
<dbReference type="Pfam" id="PF07977">
    <property type="entry name" value="FabA"/>
    <property type="match status" value="1"/>
</dbReference>
<dbReference type="InterPro" id="IPR029069">
    <property type="entry name" value="HotDog_dom_sf"/>
</dbReference>
<proteinExistence type="predicted"/>
<dbReference type="InterPro" id="IPR013114">
    <property type="entry name" value="FabA_FabZ"/>
</dbReference>
<evidence type="ECO:0000256" key="1">
    <source>
        <dbReference type="ARBA" id="ARBA00023239"/>
    </source>
</evidence>
<gene>
    <name evidence="2" type="primary">fabZ</name>
    <name evidence="2" type="ORF">HCT14_01100</name>
</gene>
<keyword evidence="1 2" id="KW-0456">Lyase</keyword>
<dbReference type="Gene3D" id="3.10.129.10">
    <property type="entry name" value="Hotdog Thioesterase"/>
    <property type="match status" value="1"/>
</dbReference>
<reference evidence="2 3" key="1">
    <citation type="submission" date="2020-03" db="EMBL/GenBank/DDBJ databases">
        <title>Spirochaetal bacteria isolated from arthropods constitute a novel genus Entomospira genus novum within the order Spirochaetales.</title>
        <authorList>
            <person name="Grana-Miraglia L."/>
            <person name="Sikutova S."/>
            <person name="Fingerle V."/>
            <person name="Sing A."/>
            <person name="Castillo-Ramirez S."/>
            <person name="Margos G."/>
            <person name="Rudolf I."/>
        </authorList>
    </citation>
    <scope>NUCLEOTIDE SEQUENCE [LARGE SCALE GENOMIC DNA]</scope>
    <source>
        <strain evidence="2 3">BR193</strain>
    </source>
</reference>
<dbReference type="SUPFAM" id="SSF54637">
    <property type="entry name" value="Thioesterase/thiol ester dehydrase-isomerase"/>
    <property type="match status" value="1"/>
</dbReference>
<dbReference type="GO" id="GO:0019171">
    <property type="term" value="F:(3R)-hydroxyacyl-[acyl-carrier-protein] dehydratase activity"/>
    <property type="evidence" value="ECO:0007669"/>
    <property type="project" value="UniProtKB-EC"/>
</dbReference>
<evidence type="ECO:0000313" key="3">
    <source>
        <dbReference type="Proteomes" id="UP000711995"/>
    </source>
</evidence>
<dbReference type="EMBL" id="JAATLJ010000001">
    <property type="protein sequence ID" value="NIZ40116.1"/>
    <property type="molecule type" value="Genomic_DNA"/>
</dbReference>
<evidence type="ECO:0000313" key="2">
    <source>
        <dbReference type="EMBL" id="NIZ40116.1"/>
    </source>
</evidence>
<dbReference type="NCBIfam" id="NF000582">
    <property type="entry name" value="PRK00006.1"/>
    <property type="match status" value="1"/>
</dbReference>
<dbReference type="EC" id="4.2.1.59" evidence="2"/>